<dbReference type="InterPro" id="IPR027417">
    <property type="entry name" value="P-loop_NTPase"/>
</dbReference>
<reference evidence="6 7" key="1">
    <citation type="submission" date="2017-07" db="EMBL/GenBank/DDBJ databases">
        <title>Isolation and whole genome analysis of endospore-forming bacteria from heroin.</title>
        <authorList>
            <person name="Kalinowski J."/>
            <person name="Ahrens B."/>
            <person name="Al-Dilaimi A."/>
            <person name="Winkler A."/>
            <person name="Wibberg D."/>
            <person name="Schleenbecker U."/>
            <person name="Ruckert C."/>
            <person name="Wolfel R."/>
            <person name="Grass G."/>
        </authorList>
    </citation>
    <scope>NUCLEOTIDE SEQUENCE [LARGE SCALE GENOMIC DNA]</scope>
    <source>
        <strain evidence="6 7">7539</strain>
    </source>
</reference>
<keyword evidence="2" id="KW-0813">Transport</keyword>
<keyword evidence="4 6" id="KW-0067">ATP-binding</keyword>
<evidence type="ECO:0000256" key="1">
    <source>
        <dbReference type="ARBA" id="ARBA00005417"/>
    </source>
</evidence>
<dbReference type="PROSITE" id="PS50893">
    <property type="entry name" value="ABC_TRANSPORTER_2"/>
    <property type="match status" value="1"/>
</dbReference>
<dbReference type="RefSeq" id="WP_011246450.1">
    <property type="nucleotide sequence ID" value="NZ_BOQQ01000005.1"/>
</dbReference>
<dbReference type="PANTHER" id="PTHR43776">
    <property type="entry name" value="TRANSPORT ATP-BINDING PROTEIN"/>
    <property type="match status" value="1"/>
</dbReference>
<dbReference type="Pfam" id="PF00005">
    <property type="entry name" value="ABC_tran"/>
    <property type="match status" value="1"/>
</dbReference>
<dbReference type="InterPro" id="IPR013563">
    <property type="entry name" value="Oligopep_ABC_C"/>
</dbReference>
<dbReference type="FunFam" id="3.40.50.300:FF:000016">
    <property type="entry name" value="Oligopeptide ABC transporter ATP-binding component"/>
    <property type="match status" value="1"/>
</dbReference>
<dbReference type="EMBL" id="NPCC01000001">
    <property type="protein sequence ID" value="PAE90996.1"/>
    <property type="molecule type" value="Genomic_DNA"/>
</dbReference>
<dbReference type="Pfam" id="PF08352">
    <property type="entry name" value="oligo_HPY"/>
    <property type="match status" value="1"/>
</dbReference>
<keyword evidence="3" id="KW-0547">Nucleotide-binding</keyword>
<evidence type="ECO:0000256" key="3">
    <source>
        <dbReference type="ARBA" id="ARBA00022741"/>
    </source>
</evidence>
<dbReference type="GO" id="GO:0016887">
    <property type="term" value="F:ATP hydrolysis activity"/>
    <property type="evidence" value="ECO:0007669"/>
    <property type="project" value="InterPro"/>
</dbReference>
<dbReference type="InterPro" id="IPR050319">
    <property type="entry name" value="ABC_transp_ATP-bind"/>
</dbReference>
<gene>
    <name evidence="6" type="ORF">CHH72_00240</name>
</gene>
<dbReference type="Gene3D" id="3.40.50.300">
    <property type="entry name" value="P-loop containing nucleotide triphosphate hydrolases"/>
    <property type="match status" value="1"/>
</dbReference>
<protein>
    <submittedName>
        <fullName evidence="6">ABC transporter ATP-binding protein</fullName>
    </submittedName>
</protein>
<comment type="caution">
    <text evidence="6">The sequence shown here is derived from an EMBL/GenBank/DDBJ whole genome shotgun (WGS) entry which is preliminary data.</text>
</comment>
<name>A0A268P5G9_SHOCL</name>
<dbReference type="SUPFAM" id="SSF52540">
    <property type="entry name" value="P-loop containing nucleoside triphosphate hydrolases"/>
    <property type="match status" value="1"/>
</dbReference>
<dbReference type="PROSITE" id="PS00211">
    <property type="entry name" value="ABC_TRANSPORTER_1"/>
    <property type="match status" value="1"/>
</dbReference>
<evidence type="ECO:0000313" key="7">
    <source>
        <dbReference type="Proteomes" id="UP000216207"/>
    </source>
</evidence>
<evidence type="ECO:0000256" key="2">
    <source>
        <dbReference type="ARBA" id="ARBA00022448"/>
    </source>
</evidence>
<dbReference type="InterPro" id="IPR017871">
    <property type="entry name" value="ABC_transporter-like_CS"/>
</dbReference>
<dbReference type="GO" id="GO:0055085">
    <property type="term" value="P:transmembrane transport"/>
    <property type="evidence" value="ECO:0007669"/>
    <property type="project" value="UniProtKB-ARBA"/>
</dbReference>
<evidence type="ECO:0000313" key="6">
    <source>
        <dbReference type="EMBL" id="PAE90996.1"/>
    </source>
</evidence>
<organism evidence="6 7">
    <name type="scientific">Shouchella clausii</name>
    <name type="common">Alkalihalobacillus clausii</name>
    <dbReference type="NCBI Taxonomy" id="79880"/>
    <lineage>
        <taxon>Bacteria</taxon>
        <taxon>Bacillati</taxon>
        <taxon>Bacillota</taxon>
        <taxon>Bacilli</taxon>
        <taxon>Bacillales</taxon>
        <taxon>Bacillaceae</taxon>
        <taxon>Shouchella</taxon>
    </lineage>
</organism>
<dbReference type="GO" id="GO:0005524">
    <property type="term" value="F:ATP binding"/>
    <property type="evidence" value="ECO:0007669"/>
    <property type="project" value="UniProtKB-KW"/>
</dbReference>
<dbReference type="CDD" id="cd03257">
    <property type="entry name" value="ABC_NikE_OppD_transporters"/>
    <property type="match status" value="1"/>
</dbReference>
<sequence>MEPTSESLLDVRHLSKTFPLKKSKTNKASSFKAVDDVSFQVFKGETLGIVGESGSGKSTVAKMILQLLEPTSGEIYFLGQNLANQSKAESKATKRRMQAVFQDPYASLNPRMRAKEIVTEPLILHKQLNKKKRDDKALELLHEVGLSEQHLNRFPHEFSGGQRQRLSIARAIALKPDLIICDEAVSALDVSIQAQILKLLKSLQTSYGLSYIFIAHGLPTVKQLSNRVAIMHKGKIVEIGETNDIFQSPKHTYTKSLLKAVPPSHPRDRHKPSIGG</sequence>
<comment type="similarity">
    <text evidence="1">Belongs to the ABC transporter superfamily.</text>
</comment>
<dbReference type="OMA" id="AAVEHMS"/>
<dbReference type="Proteomes" id="UP000216207">
    <property type="component" value="Unassembled WGS sequence"/>
</dbReference>
<feature type="domain" description="ABC transporter" evidence="5">
    <location>
        <begin position="9"/>
        <end position="258"/>
    </location>
</feature>
<dbReference type="SMART" id="SM00382">
    <property type="entry name" value="AAA"/>
    <property type="match status" value="1"/>
</dbReference>
<accession>A0A268P5G9</accession>
<dbReference type="InterPro" id="IPR003439">
    <property type="entry name" value="ABC_transporter-like_ATP-bd"/>
</dbReference>
<dbReference type="GO" id="GO:0015833">
    <property type="term" value="P:peptide transport"/>
    <property type="evidence" value="ECO:0007669"/>
    <property type="project" value="InterPro"/>
</dbReference>
<dbReference type="InterPro" id="IPR003593">
    <property type="entry name" value="AAA+_ATPase"/>
</dbReference>
<evidence type="ECO:0000256" key="4">
    <source>
        <dbReference type="ARBA" id="ARBA00022840"/>
    </source>
</evidence>
<evidence type="ECO:0000259" key="5">
    <source>
        <dbReference type="PROSITE" id="PS50893"/>
    </source>
</evidence>
<proteinExistence type="inferred from homology"/>
<dbReference type="AlphaFoldDB" id="A0A268P5G9"/>
<dbReference type="PANTHER" id="PTHR43776:SF7">
    <property type="entry name" value="D,D-DIPEPTIDE TRANSPORT ATP-BINDING PROTEIN DDPF-RELATED"/>
    <property type="match status" value="1"/>
</dbReference>